<sequence length="239" mass="26086">MALPDTARSRRFALGDGDLGKLIDEFDWSTTALGPVEHWPPVICNTVGLILRSPVPMVTLWGQDGVMIYNDAYRGIAGWGHPGLLGAPVRQGWSEIVEFNDHMMSVVLAGGTLSYRDQELALGSAGQSAQQWFNLDYSPIVDEAGKVAGVVAIVVETTARVCAERALAASDMRLRSFAQAMPHQVWAADASGALDWFRLSMAWCWAVFFCSSMSVLVPIQPLTLPSASRRGTARFRCQR</sequence>
<name>A0A1I1UML2_9BURK</name>
<feature type="domain" description="PAC" evidence="1">
    <location>
        <begin position="116"/>
        <end position="169"/>
    </location>
</feature>
<dbReference type="InterPro" id="IPR013656">
    <property type="entry name" value="PAS_4"/>
</dbReference>
<protein>
    <submittedName>
        <fullName evidence="2">PAS fold-containing protein</fullName>
    </submittedName>
</protein>
<dbReference type="Pfam" id="PF08448">
    <property type="entry name" value="PAS_4"/>
    <property type="match status" value="1"/>
</dbReference>
<keyword evidence="3" id="KW-1185">Reference proteome</keyword>
<dbReference type="PROSITE" id="PS50113">
    <property type="entry name" value="PAC"/>
    <property type="match status" value="1"/>
</dbReference>
<dbReference type="STRING" id="1164594.SAMN05216204_13444"/>
<organism evidence="2 3">
    <name type="scientific">Massilia yuzhufengensis</name>
    <dbReference type="NCBI Taxonomy" id="1164594"/>
    <lineage>
        <taxon>Bacteria</taxon>
        <taxon>Pseudomonadati</taxon>
        <taxon>Pseudomonadota</taxon>
        <taxon>Betaproteobacteria</taxon>
        <taxon>Burkholderiales</taxon>
        <taxon>Oxalobacteraceae</taxon>
        <taxon>Telluria group</taxon>
        <taxon>Massilia</taxon>
    </lineage>
</organism>
<accession>A0A1I1UML2</accession>
<evidence type="ECO:0000313" key="2">
    <source>
        <dbReference type="EMBL" id="SFD71989.1"/>
    </source>
</evidence>
<dbReference type="EMBL" id="FOLD01000034">
    <property type="protein sequence ID" value="SFD71989.1"/>
    <property type="molecule type" value="Genomic_DNA"/>
</dbReference>
<dbReference type="InterPro" id="IPR035965">
    <property type="entry name" value="PAS-like_dom_sf"/>
</dbReference>
<dbReference type="Gene3D" id="3.30.450.20">
    <property type="entry name" value="PAS domain"/>
    <property type="match status" value="1"/>
</dbReference>
<evidence type="ECO:0000259" key="1">
    <source>
        <dbReference type="PROSITE" id="PS50113"/>
    </source>
</evidence>
<proteinExistence type="predicted"/>
<dbReference type="SUPFAM" id="SSF55785">
    <property type="entry name" value="PYP-like sensor domain (PAS domain)"/>
    <property type="match status" value="1"/>
</dbReference>
<gene>
    <name evidence="2" type="ORF">SAMN05216204_13444</name>
</gene>
<dbReference type="AlphaFoldDB" id="A0A1I1UML2"/>
<dbReference type="InterPro" id="IPR000700">
    <property type="entry name" value="PAS-assoc_C"/>
</dbReference>
<reference evidence="3" key="1">
    <citation type="submission" date="2016-10" db="EMBL/GenBank/DDBJ databases">
        <authorList>
            <person name="Varghese N."/>
            <person name="Submissions S."/>
        </authorList>
    </citation>
    <scope>NUCLEOTIDE SEQUENCE [LARGE SCALE GENOMIC DNA]</scope>
    <source>
        <strain evidence="3">CGMCC 1.12041</strain>
    </source>
</reference>
<evidence type="ECO:0000313" key="3">
    <source>
        <dbReference type="Proteomes" id="UP000198639"/>
    </source>
</evidence>
<dbReference type="Proteomes" id="UP000198639">
    <property type="component" value="Unassembled WGS sequence"/>
</dbReference>